<evidence type="ECO:0000313" key="2">
    <source>
        <dbReference type="EMBL" id="KAA1397681.1"/>
    </source>
</evidence>
<proteinExistence type="predicted"/>
<gene>
    <name evidence="2" type="ORF">ESP70_010020</name>
</gene>
<dbReference type="Proteomes" id="UP000380867">
    <property type="component" value="Unassembled WGS sequence"/>
</dbReference>
<dbReference type="SUPFAM" id="SSF54427">
    <property type="entry name" value="NTF2-like"/>
    <property type="match status" value="1"/>
</dbReference>
<dbReference type="OrthoDB" id="8080938at2"/>
<protein>
    <submittedName>
        <fullName evidence="2">Nuclear transport factor 2 family protein</fullName>
    </submittedName>
</protein>
<organism evidence="2 3">
    <name type="scientific">Aeromicrobium ginsengisoli</name>
    <dbReference type="NCBI Taxonomy" id="363867"/>
    <lineage>
        <taxon>Bacteria</taxon>
        <taxon>Bacillati</taxon>
        <taxon>Actinomycetota</taxon>
        <taxon>Actinomycetes</taxon>
        <taxon>Propionibacteriales</taxon>
        <taxon>Nocardioidaceae</taxon>
        <taxon>Aeromicrobium</taxon>
    </lineage>
</organism>
<dbReference type="AlphaFoldDB" id="A0A5M4FFR0"/>
<dbReference type="InterPro" id="IPR032710">
    <property type="entry name" value="NTF2-like_dom_sf"/>
</dbReference>
<name>A0A5M4FFR0_9ACTN</name>
<comment type="caution">
    <text evidence="2">The sequence shown here is derived from an EMBL/GenBank/DDBJ whole genome shotgun (WGS) entry which is preliminary data.</text>
</comment>
<dbReference type="Pfam" id="PF12680">
    <property type="entry name" value="SnoaL_2"/>
    <property type="match status" value="1"/>
</dbReference>
<dbReference type="RefSeq" id="WP_149689129.1">
    <property type="nucleotide sequence ID" value="NZ_SDPQ02000002.1"/>
</dbReference>
<dbReference type="InterPro" id="IPR037401">
    <property type="entry name" value="SnoaL-like"/>
</dbReference>
<feature type="domain" description="SnoaL-like" evidence="1">
    <location>
        <begin position="11"/>
        <end position="94"/>
    </location>
</feature>
<keyword evidence="3" id="KW-1185">Reference proteome</keyword>
<sequence>MTTEALPPAIADFFDATNAADRARFLAAFADDAVLDDWGHVYAGRDAIAGWNETDNMGVSSHLDVLGFEQQGGAYVVSIQVTGDGYNGGGSMTFSLDGDLISRVVIAG</sequence>
<evidence type="ECO:0000259" key="1">
    <source>
        <dbReference type="Pfam" id="PF12680"/>
    </source>
</evidence>
<reference evidence="2" key="1">
    <citation type="submission" date="2019-09" db="EMBL/GenBank/DDBJ databases">
        <authorList>
            <person name="Li J."/>
        </authorList>
    </citation>
    <scope>NUCLEOTIDE SEQUENCE [LARGE SCALE GENOMIC DNA]</scope>
    <source>
        <strain evidence="2">JCM 14732</strain>
    </source>
</reference>
<accession>A0A5M4FFR0</accession>
<dbReference type="EMBL" id="SDPQ02000002">
    <property type="protein sequence ID" value="KAA1397681.1"/>
    <property type="molecule type" value="Genomic_DNA"/>
</dbReference>
<evidence type="ECO:0000313" key="3">
    <source>
        <dbReference type="Proteomes" id="UP000380867"/>
    </source>
</evidence>
<dbReference type="Gene3D" id="3.10.450.50">
    <property type="match status" value="1"/>
</dbReference>